<reference evidence="1 4" key="2">
    <citation type="journal article" date="2018" name="Plant J.">
        <title>The Physcomitrella patens chromosome-scale assembly reveals moss genome structure and evolution.</title>
        <authorList>
            <person name="Lang D."/>
            <person name="Ullrich K.K."/>
            <person name="Murat F."/>
            <person name="Fuchs J."/>
            <person name="Jenkins J."/>
            <person name="Haas F.B."/>
            <person name="Piednoel M."/>
            <person name="Gundlach H."/>
            <person name="Van Bel M."/>
            <person name="Meyberg R."/>
            <person name="Vives C."/>
            <person name="Morata J."/>
            <person name="Symeonidi A."/>
            <person name="Hiss M."/>
            <person name="Muchero W."/>
            <person name="Kamisugi Y."/>
            <person name="Saleh O."/>
            <person name="Blanc G."/>
            <person name="Decker E.L."/>
            <person name="van Gessel N."/>
            <person name="Grimwood J."/>
            <person name="Hayes R.D."/>
            <person name="Graham S.W."/>
            <person name="Gunter L.E."/>
            <person name="McDaniel S.F."/>
            <person name="Hoernstein S.N.W."/>
            <person name="Larsson A."/>
            <person name="Li F.W."/>
            <person name="Perroud P.F."/>
            <person name="Phillips J."/>
            <person name="Ranjan P."/>
            <person name="Rokshar D.S."/>
            <person name="Rothfels C.J."/>
            <person name="Schneider L."/>
            <person name="Shu S."/>
            <person name="Stevenson D.W."/>
            <person name="Thummler F."/>
            <person name="Tillich M."/>
            <person name="Villarreal Aguilar J.C."/>
            <person name="Widiez T."/>
            <person name="Wong G.K."/>
            <person name="Wymore A."/>
            <person name="Zhang Y."/>
            <person name="Zimmer A.D."/>
            <person name="Quatrano R.S."/>
            <person name="Mayer K.F.X."/>
            <person name="Goodstein D."/>
            <person name="Casacuberta J.M."/>
            <person name="Vandepoele K."/>
            <person name="Reski R."/>
            <person name="Cuming A.C."/>
            <person name="Tuskan G.A."/>
            <person name="Maumus F."/>
            <person name="Salse J."/>
            <person name="Schmutz J."/>
            <person name="Rensing S.A."/>
        </authorList>
    </citation>
    <scope>NUCLEOTIDE SEQUENCE [LARGE SCALE GENOMIC DNA]</scope>
    <source>
        <strain evidence="2 4">cv. Gransden 2004</strain>
    </source>
</reference>
<dbReference type="EnsemblPlants" id="Pp3c4_6530V3.1">
    <property type="protein sequence ID" value="PAC:32920278.CDS.1"/>
    <property type="gene ID" value="Pp3c4_6530"/>
</dbReference>
<evidence type="ECO:0000313" key="3">
    <source>
        <dbReference type="EnsemblPlants" id="PAC:32921269.CDS.1"/>
    </source>
</evidence>
<dbReference type="Gramene" id="Pp3c4_6530V3.1">
    <property type="protein sequence ID" value="PAC:32920278.CDS.1"/>
    <property type="gene ID" value="Pp3c4_6530"/>
</dbReference>
<dbReference type="EnsemblPlants" id="Pp3c4_6540V3.2">
    <property type="protein sequence ID" value="PAC:32921269.CDS.1"/>
    <property type="gene ID" value="Pp3c4_6540"/>
</dbReference>
<protein>
    <submittedName>
        <fullName evidence="1 2">Uncharacterized protein</fullName>
    </submittedName>
</protein>
<gene>
    <name evidence="3" type="primary">LOC112280949</name>
    <name evidence="1" type="ORF">PHYPA_005847</name>
</gene>
<dbReference type="Gramene" id="Pp3c4_6530V3.2">
    <property type="protein sequence ID" value="PAC:32920279.CDS.1"/>
    <property type="gene ID" value="Pp3c4_6530"/>
</dbReference>
<dbReference type="Gramene" id="Pp3c4_6540V3.2">
    <property type="protein sequence ID" value="PAC:32921269.CDS.1"/>
    <property type="gene ID" value="Pp3c4_6540"/>
</dbReference>
<dbReference type="PaxDb" id="3218-PP1S143_3V6.1"/>
<reference evidence="1 4" key="1">
    <citation type="journal article" date="2008" name="Science">
        <title>The Physcomitrella genome reveals evolutionary insights into the conquest of land by plants.</title>
        <authorList>
            <person name="Rensing S."/>
            <person name="Lang D."/>
            <person name="Zimmer A."/>
            <person name="Terry A."/>
            <person name="Salamov A."/>
            <person name="Shapiro H."/>
            <person name="Nishiyama T."/>
            <person name="Perroud P.-F."/>
            <person name="Lindquist E."/>
            <person name="Kamisugi Y."/>
            <person name="Tanahashi T."/>
            <person name="Sakakibara K."/>
            <person name="Fujita T."/>
            <person name="Oishi K."/>
            <person name="Shin-I T."/>
            <person name="Kuroki Y."/>
            <person name="Toyoda A."/>
            <person name="Suzuki Y."/>
            <person name="Hashimoto A."/>
            <person name="Yamaguchi K."/>
            <person name="Sugano A."/>
            <person name="Kohara Y."/>
            <person name="Fujiyama A."/>
            <person name="Anterola A."/>
            <person name="Aoki S."/>
            <person name="Ashton N."/>
            <person name="Barbazuk W.B."/>
            <person name="Barker E."/>
            <person name="Bennetzen J."/>
            <person name="Bezanilla M."/>
            <person name="Blankenship R."/>
            <person name="Cho S.H."/>
            <person name="Dutcher S."/>
            <person name="Estelle M."/>
            <person name="Fawcett J.A."/>
            <person name="Gundlach H."/>
            <person name="Hanada K."/>
            <person name="Heyl A."/>
            <person name="Hicks K.A."/>
            <person name="Hugh J."/>
            <person name="Lohr M."/>
            <person name="Mayer K."/>
            <person name="Melkozernov A."/>
            <person name="Murata T."/>
            <person name="Nelson D."/>
            <person name="Pils B."/>
            <person name="Prigge M."/>
            <person name="Reiss B."/>
            <person name="Renner T."/>
            <person name="Rombauts S."/>
            <person name="Rushton P."/>
            <person name="Sanderfoot A."/>
            <person name="Schween G."/>
            <person name="Shiu S.-H."/>
            <person name="Stueber K."/>
            <person name="Theodoulou F.L."/>
            <person name="Tu H."/>
            <person name="Van de Peer Y."/>
            <person name="Verrier P.J."/>
            <person name="Waters E."/>
            <person name="Wood A."/>
            <person name="Yang L."/>
            <person name="Cove D."/>
            <person name="Cuming A."/>
            <person name="Hasebe M."/>
            <person name="Lucas S."/>
            <person name="Mishler D.B."/>
            <person name="Reski R."/>
            <person name="Grigoriev I."/>
            <person name="Quatrano R.S."/>
            <person name="Boore J.L."/>
        </authorList>
    </citation>
    <scope>NUCLEOTIDE SEQUENCE [LARGE SCALE GENOMIC DNA]</scope>
    <source>
        <strain evidence="2 4">cv. Gransden 2004</strain>
    </source>
</reference>
<evidence type="ECO:0000313" key="1">
    <source>
        <dbReference type="EMBL" id="PNR54954.1"/>
    </source>
</evidence>
<organism evidence="1">
    <name type="scientific">Physcomitrium patens</name>
    <name type="common">Spreading-leaved earth moss</name>
    <name type="synonym">Physcomitrella patens</name>
    <dbReference type="NCBI Taxonomy" id="3218"/>
    <lineage>
        <taxon>Eukaryota</taxon>
        <taxon>Viridiplantae</taxon>
        <taxon>Streptophyta</taxon>
        <taxon>Embryophyta</taxon>
        <taxon>Bryophyta</taxon>
        <taxon>Bryophytina</taxon>
        <taxon>Bryopsida</taxon>
        <taxon>Funariidae</taxon>
        <taxon>Funariales</taxon>
        <taxon>Funariaceae</taxon>
        <taxon>Physcomitrium</taxon>
    </lineage>
</organism>
<accession>A0A2K1KMG1</accession>
<dbReference type="Proteomes" id="UP000006727">
    <property type="component" value="Chromosome 4"/>
</dbReference>
<dbReference type="EnsemblPlants" id="Pp3c4_6530V3.2">
    <property type="protein sequence ID" value="PAC:32920279.CDS.1"/>
    <property type="gene ID" value="Pp3c4_6530"/>
</dbReference>
<evidence type="ECO:0000313" key="2">
    <source>
        <dbReference type="EnsemblPlants" id="PAC:32920278.CDS.1"/>
    </source>
</evidence>
<dbReference type="EMBL" id="ABEU02000004">
    <property type="protein sequence ID" value="PNR54954.1"/>
    <property type="molecule type" value="Genomic_DNA"/>
</dbReference>
<proteinExistence type="predicted"/>
<sequence>MLAGATGPRCACAAPSSLVAHADLFWVSCHGSGMLENVCTALCAWQNMSQMTFSLASKFSCPLPLPCQPRGRHVISAVALTTPMYLSLYVELRSNGGSHGSQFDSRICMTTLRNLNSFTWPQILGVVCHFVWLLGASRHEVAGSLRDIVVGHKPVSVSLLLCGGCLSVVASTSQRKRHVIKLVVFLLFVWGEFMCVTK</sequence>
<evidence type="ECO:0000313" key="4">
    <source>
        <dbReference type="Proteomes" id="UP000006727"/>
    </source>
</evidence>
<keyword evidence="4" id="KW-1185">Reference proteome</keyword>
<reference evidence="2" key="3">
    <citation type="submission" date="2020-12" db="UniProtKB">
        <authorList>
            <consortium name="EnsemblPlants"/>
        </authorList>
    </citation>
    <scope>IDENTIFICATION</scope>
</reference>
<dbReference type="AlphaFoldDB" id="A0A2K1KMG1"/>
<name>A0A2K1KMG1_PHYPA</name>